<dbReference type="PROSITE" id="PS00713">
    <property type="entry name" value="NA_DICARBOXYL_SYMP_1"/>
    <property type="match status" value="1"/>
</dbReference>
<evidence type="ECO:0000256" key="5">
    <source>
        <dbReference type="ARBA" id="ARBA00022847"/>
    </source>
</evidence>
<dbReference type="GO" id="GO:0046942">
    <property type="term" value="P:carboxylic acid transport"/>
    <property type="evidence" value="ECO:0007669"/>
    <property type="project" value="UniProtKB-ARBA"/>
</dbReference>
<reference evidence="9 10" key="1">
    <citation type="submission" date="2017-04" db="EMBL/GenBank/DDBJ databases">
        <title>Draft genome sequence of Zooshikella ganghwensis VG4 isolated from Red Sea sediments.</title>
        <authorList>
            <person name="Rehman Z."/>
            <person name="Alam I."/>
            <person name="Kamau A."/>
            <person name="Bajic V."/>
            <person name="Leiknes T."/>
        </authorList>
    </citation>
    <scope>NUCLEOTIDE SEQUENCE [LARGE SCALE GENOMIC DNA]</scope>
    <source>
        <strain evidence="9 10">VG4</strain>
    </source>
</reference>
<evidence type="ECO:0000313" key="10">
    <source>
        <dbReference type="Proteomes" id="UP000257039"/>
    </source>
</evidence>
<dbReference type="PANTHER" id="PTHR42865:SF7">
    <property type="entry name" value="PROTON_GLUTAMATE-ASPARTATE SYMPORTER"/>
    <property type="match status" value="1"/>
</dbReference>
<protein>
    <submittedName>
        <fullName evidence="9">Dicarboxylate/amino acid:cation symporter</fullName>
    </submittedName>
</protein>
<proteinExistence type="predicted"/>
<feature type="transmembrane region" description="Helical" evidence="8">
    <location>
        <begin position="99"/>
        <end position="121"/>
    </location>
</feature>
<sequence length="471" mass="50357">MIVEGSLVSFILRKYLAVPLLIRILASFVSGSLIGCLLWWLSYQVGQDTISEVLSYITPFGEVFVKMLKMIVIPVIFFSLVVGAASLPLQRFGKIGVKVLGWYFFCSLLAATVGVIIALAVDPGSNSQLSGWHSITQGLTNQASDISSKAAAAQEQGLATVLLSMFENPFTALSEGNFLAIITFSILFGLALRVIQEKAEANNESSTHLVTLFNIINAARDCIFKLVDWIMEYTPIGVFALSIGNFALYGPSIAGPYINVAFGVIVAVLLMVFVVYPMLLAVTTRQNPLPIMKKMQEAIITAFITRSSAATLPVSLRTIEEDLKVKNELASFSLPLGATINMDGVCVHLPMFAILAANMFGFDLGFGSLLVMVLTTVLASIGAGGVPGGSLMLLFIILQGLGLSQDQVAIIVALALGINPILDMFETANNVTGDMVCTYAVAKQENLLEDDLSTDCSDVSANTGYQATSSD</sequence>
<keyword evidence="10" id="KW-1185">Reference proteome</keyword>
<comment type="subcellular location">
    <subcellularLocation>
        <location evidence="1">Cell membrane</location>
        <topology evidence="1">Multi-pass membrane protein</topology>
    </subcellularLocation>
</comment>
<keyword evidence="6 8" id="KW-1133">Transmembrane helix</keyword>
<organism evidence="9 10">
    <name type="scientific">Zooshikella ganghwensis</name>
    <dbReference type="NCBI Taxonomy" id="202772"/>
    <lineage>
        <taxon>Bacteria</taxon>
        <taxon>Pseudomonadati</taxon>
        <taxon>Pseudomonadota</taxon>
        <taxon>Gammaproteobacteria</taxon>
        <taxon>Oceanospirillales</taxon>
        <taxon>Zooshikellaceae</taxon>
        <taxon>Zooshikella</taxon>
    </lineage>
</organism>
<dbReference type="SUPFAM" id="SSF118215">
    <property type="entry name" value="Proton glutamate symport protein"/>
    <property type="match status" value="1"/>
</dbReference>
<evidence type="ECO:0000256" key="6">
    <source>
        <dbReference type="ARBA" id="ARBA00022989"/>
    </source>
</evidence>
<feature type="transmembrane region" description="Helical" evidence="8">
    <location>
        <begin position="233"/>
        <end position="251"/>
    </location>
</feature>
<keyword evidence="3" id="KW-1003">Cell membrane</keyword>
<feature type="transmembrane region" description="Helical" evidence="8">
    <location>
        <begin position="63"/>
        <end position="87"/>
    </location>
</feature>
<evidence type="ECO:0000256" key="7">
    <source>
        <dbReference type="ARBA" id="ARBA00023136"/>
    </source>
</evidence>
<dbReference type="AlphaFoldDB" id="A0A4P9VS44"/>
<dbReference type="GO" id="GO:0005886">
    <property type="term" value="C:plasma membrane"/>
    <property type="evidence" value="ECO:0007669"/>
    <property type="project" value="UniProtKB-SubCell"/>
</dbReference>
<keyword evidence="5" id="KW-0769">Symport</keyword>
<dbReference type="Proteomes" id="UP000257039">
    <property type="component" value="Unassembled WGS sequence"/>
</dbReference>
<dbReference type="PRINTS" id="PR00173">
    <property type="entry name" value="EDTRNSPORT"/>
</dbReference>
<dbReference type="PANTHER" id="PTHR42865">
    <property type="entry name" value="PROTON/GLUTAMATE-ASPARTATE SYMPORTER"/>
    <property type="match status" value="1"/>
</dbReference>
<comment type="caution">
    <text evidence="9">The sequence shown here is derived from an EMBL/GenBank/DDBJ whole genome shotgun (WGS) entry which is preliminary data.</text>
</comment>
<dbReference type="Gene3D" id="1.10.3860.10">
    <property type="entry name" value="Sodium:dicarboxylate symporter"/>
    <property type="match status" value="1"/>
</dbReference>
<keyword evidence="2" id="KW-0813">Transport</keyword>
<feature type="transmembrane region" description="Helical" evidence="8">
    <location>
        <begin position="178"/>
        <end position="195"/>
    </location>
</feature>
<accession>A0A4P9VS44</accession>
<dbReference type="Pfam" id="PF00375">
    <property type="entry name" value="SDF"/>
    <property type="match status" value="1"/>
</dbReference>
<name>A0A4P9VS44_9GAMM</name>
<evidence type="ECO:0000256" key="4">
    <source>
        <dbReference type="ARBA" id="ARBA00022692"/>
    </source>
</evidence>
<dbReference type="InterPro" id="IPR001991">
    <property type="entry name" value="Na-dicarboxylate_symporter"/>
</dbReference>
<evidence type="ECO:0000256" key="8">
    <source>
        <dbReference type="SAM" id="Phobius"/>
    </source>
</evidence>
<keyword evidence="7 8" id="KW-0472">Membrane</keyword>
<feature type="transmembrane region" description="Helical" evidence="8">
    <location>
        <begin position="20"/>
        <end position="43"/>
    </location>
</feature>
<keyword evidence="4 8" id="KW-0812">Transmembrane</keyword>
<dbReference type="GO" id="GO:0015293">
    <property type="term" value="F:symporter activity"/>
    <property type="evidence" value="ECO:0007669"/>
    <property type="project" value="UniProtKB-KW"/>
</dbReference>
<evidence type="ECO:0000256" key="2">
    <source>
        <dbReference type="ARBA" id="ARBA00022448"/>
    </source>
</evidence>
<feature type="transmembrane region" description="Helical" evidence="8">
    <location>
        <begin position="336"/>
        <end position="357"/>
    </location>
</feature>
<evidence type="ECO:0000256" key="1">
    <source>
        <dbReference type="ARBA" id="ARBA00004651"/>
    </source>
</evidence>
<evidence type="ECO:0000256" key="3">
    <source>
        <dbReference type="ARBA" id="ARBA00022475"/>
    </source>
</evidence>
<dbReference type="InterPro" id="IPR036458">
    <property type="entry name" value="Na:dicarbo_symporter_sf"/>
</dbReference>
<dbReference type="InterPro" id="IPR018107">
    <property type="entry name" value="Na-dicarboxylate_symporter_CS"/>
</dbReference>
<feature type="transmembrane region" description="Helical" evidence="8">
    <location>
        <begin position="257"/>
        <end position="277"/>
    </location>
</feature>
<gene>
    <name evidence="9" type="ORF">B9G39_18335</name>
</gene>
<dbReference type="EMBL" id="NDXW01000001">
    <property type="protein sequence ID" value="RDH45244.1"/>
    <property type="molecule type" value="Genomic_DNA"/>
</dbReference>
<evidence type="ECO:0000313" key="9">
    <source>
        <dbReference type="EMBL" id="RDH45244.1"/>
    </source>
</evidence>